<comment type="caution">
    <text evidence="4">The sequence shown here is derived from an EMBL/GenBank/DDBJ whole genome shotgun (WGS) entry which is preliminary data.</text>
</comment>
<evidence type="ECO:0000259" key="3">
    <source>
        <dbReference type="PROSITE" id="PS50930"/>
    </source>
</evidence>
<reference evidence="4 5" key="1">
    <citation type="submission" date="2012-05" db="EMBL/GenBank/DDBJ databases">
        <title>Genome sequence of Nitritalea halalkaliphila LW7.</title>
        <authorList>
            <person name="Jangir P.K."/>
            <person name="Singh A."/>
            <person name="Shivaji S."/>
            <person name="Sharma R."/>
        </authorList>
    </citation>
    <scope>NUCLEOTIDE SEQUENCE [LARGE SCALE GENOMIC DNA]</scope>
    <source>
        <strain evidence="4 5">LW7</strain>
    </source>
</reference>
<dbReference type="InterPro" id="IPR007492">
    <property type="entry name" value="LytTR_DNA-bd_dom"/>
</dbReference>
<keyword evidence="1" id="KW-0597">Phosphoprotein</keyword>
<dbReference type="SMART" id="SM00850">
    <property type="entry name" value="LytTR"/>
    <property type="match status" value="1"/>
</dbReference>
<evidence type="ECO:0000259" key="2">
    <source>
        <dbReference type="PROSITE" id="PS50110"/>
    </source>
</evidence>
<keyword evidence="5" id="KW-1185">Reference proteome</keyword>
<dbReference type="RefSeq" id="WP_009054561.1">
    <property type="nucleotide sequence ID" value="NZ_AJYA01000017.1"/>
</dbReference>
<accession>I5C507</accession>
<feature type="modified residue" description="4-aspartylphosphate" evidence="1">
    <location>
        <position position="59"/>
    </location>
</feature>
<dbReference type="GO" id="GO:0000156">
    <property type="term" value="F:phosphorelay response regulator activity"/>
    <property type="evidence" value="ECO:0007669"/>
    <property type="project" value="InterPro"/>
</dbReference>
<dbReference type="PROSITE" id="PS50930">
    <property type="entry name" value="HTH_LYTTR"/>
    <property type="match status" value="1"/>
</dbReference>
<dbReference type="InterPro" id="IPR011006">
    <property type="entry name" value="CheY-like_superfamily"/>
</dbReference>
<dbReference type="STRING" id="1189621.A3SI_08216"/>
<evidence type="ECO:0000313" key="5">
    <source>
        <dbReference type="Proteomes" id="UP000005551"/>
    </source>
</evidence>
<feature type="domain" description="Response regulatory" evidence="2">
    <location>
        <begin position="7"/>
        <end position="122"/>
    </location>
</feature>
<evidence type="ECO:0000313" key="4">
    <source>
        <dbReference type="EMBL" id="EIM76909.1"/>
    </source>
</evidence>
<dbReference type="Pfam" id="PF00072">
    <property type="entry name" value="Response_reg"/>
    <property type="match status" value="1"/>
</dbReference>
<protein>
    <submittedName>
        <fullName evidence="4">Two-component system response regulatory protein, LytTR family</fullName>
    </submittedName>
</protein>
<dbReference type="PANTHER" id="PTHR37299:SF1">
    <property type="entry name" value="STAGE 0 SPORULATION PROTEIN A HOMOLOG"/>
    <property type="match status" value="1"/>
</dbReference>
<evidence type="ECO:0000256" key="1">
    <source>
        <dbReference type="PROSITE-ProRule" id="PRU00169"/>
    </source>
</evidence>
<dbReference type="PANTHER" id="PTHR37299">
    <property type="entry name" value="TRANSCRIPTIONAL REGULATOR-RELATED"/>
    <property type="match status" value="1"/>
</dbReference>
<dbReference type="Proteomes" id="UP000005551">
    <property type="component" value="Unassembled WGS sequence"/>
</dbReference>
<organism evidence="4 5">
    <name type="scientific">Nitritalea halalkaliphila LW7</name>
    <dbReference type="NCBI Taxonomy" id="1189621"/>
    <lineage>
        <taxon>Bacteria</taxon>
        <taxon>Pseudomonadati</taxon>
        <taxon>Bacteroidota</taxon>
        <taxon>Cytophagia</taxon>
        <taxon>Cytophagales</taxon>
        <taxon>Cyclobacteriaceae</taxon>
        <taxon>Nitritalea</taxon>
    </lineage>
</organism>
<dbReference type="InterPro" id="IPR046947">
    <property type="entry name" value="LytR-like"/>
</dbReference>
<dbReference type="SUPFAM" id="SSF52172">
    <property type="entry name" value="CheY-like"/>
    <property type="match status" value="1"/>
</dbReference>
<dbReference type="Gene3D" id="2.40.50.1020">
    <property type="entry name" value="LytTr DNA-binding domain"/>
    <property type="match status" value="1"/>
</dbReference>
<proteinExistence type="predicted"/>
<dbReference type="AlphaFoldDB" id="I5C507"/>
<dbReference type="Gene3D" id="3.40.50.2300">
    <property type="match status" value="1"/>
</dbReference>
<gene>
    <name evidence="4" type="ORF">A3SI_08216</name>
</gene>
<dbReference type="GO" id="GO:0003677">
    <property type="term" value="F:DNA binding"/>
    <property type="evidence" value="ECO:0007669"/>
    <property type="project" value="InterPro"/>
</dbReference>
<dbReference type="InterPro" id="IPR001789">
    <property type="entry name" value="Sig_transdc_resp-reg_receiver"/>
</dbReference>
<feature type="domain" description="HTH LytTR-type" evidence="3">
    <location>
        <begin position="144"/>
        <end position="247"/>
    </location>
</feature>
<name>I5C507_9BACT</name>
<dbReference type="OrthoDB" id="1646880at2"/>
<dbReference type="EMBL" id="AJYA01000017">
    <property type="protein sequence ID" value="EIM76909.1"/>
    <property type="molecule type" value="Genomic_DNA"/>
</dbReference>
<dbReference type="PROSITE" id="PS50110">
    <property type="entry name" value="RESPONSE_REGULATORY"/>
    <property type="match status" value="1"/>
</dbReference>
<sequence>MKSKEIRALIVDDEPMARMALKGILSRHFPQVDVLEEAKNLPEAVKHIHKHKPDLVFLDIEMPGYSGLEILDFFPDQQVDFRIIFVTAYQDYALKAFELSAVDYLLKPVQQEALERALQKVLPQLPARLQTLQENLAESKPKKITLQTGEGMLFIWLRDIIYLKADGSYTHFHLEDGKKITVSKRLQEYERIMDMGKFMRIHRSHIINLDQISKITKEDGGSVHMSNGEVLSISNEKKQLLMHHFERQKL</sequence>
<dbReference type="Pfam" id="PF04397">
    <property type="entry name" value="LytTR"/>
    <property type="match status" value="1"/>
</dbReference>
<dbReference type="SMART" id="SM00448">
    <property type="entry name" value="REC"/>
    <property type="match status" value="1"/>
</dbReference>